<protein>
    <submittedName>
        <fullName evidence="2">Uncharacterized protein</fullName>
    </submittedName>
</protein>
<dbReference type="Proteomes" id="UP000784294">
    <property type="component" value="Unassembled WGS sequence"/>
</dbReference>
<reference evidence="2" key="1">
    <citation type="submission" date="2018-11" db="EMBL/GenBank/DDBJ databases">
        <authorList>
            <consortium name="Pathogen Informatics"/>
        </authorList>
    </citation>
    <scope>NUCLEOTIDE SEQUENCE</scope>
</reference>
<sequence length="111" mass="11958">MNPYSGYNSRSRLEQVPASCLEEHHSVLIDASTQFQTSSPSSLKDCETNLGSQVTSENSTSPVDDHNQIAFASHLKGTDKLTGLVPNHQSLESAETCNPSLTPLLTMQNPG</sequence>
<feature type="region of interest" description="Disordered" evidence="1">
    <location>
        <begin position="91"/>
        <end position="111"/>
    </location>
</feature>
<feature type="region of interest" description="Disordered" evidence="1">
    <location>
        <begin position="37"/>
        <end position="64"/>
    </location>
</feature>
<comment type="caution">
    <text evidence="2">The sequence shown here is derived from an EMBL/GenBank/DDBJ whole genome shotgun (WGS) entry which is preliminary data.</text>
</comment>
<evidence type="ECO:0000313" key="3">
    <source>
        <dbReference type="Proteomes" id="UP000784294"/>
    </source>
</evidence>
<keyword evidence="3" id="KW-1185">Reference proteome</keyword>
<evidence type="ECO:0000256" key="1">
    <source>
        <dbReference type="SAM" id="MobiDB-lite"/>
    </source>
</evidence>
<dbReference type="AlphaFoldDB" id="A0A3S5BK04"/>
<evidence type="ECO:0000313" key="2">
    <source>
        <dbReference type="EMBL" id="VEL27096.1"/>
    </source>
</evidence>
<proteinExistence type="predicted"/>
<accession>A0A3S5BK04</accession>
<gene>
    <name evidence="2" type="ORF">PXEA_LOCUS20536</name>
</gene>
<organism evidence="2 3">
    <name type="scientific">Protopolystoma xenopodis</name>
    <dbReference type="NCBI Taxonomy" id="117903"/>
    <lineage>
        <taxon>Eukaryota</taxon>
        <taxon>Metazoa</taxon>
        <taxon>Spiralia</taxon>
        <taxon>Lophotrochozoa</taxon>
        <taxon>Platyhelminthes</taxon>
        <taxon>Monogenea</taxon>
        <taxon>Polyopisthocotylea</taxon>
        <taxon>Polystomatidea</taxon>
        <taxon>Polystomatidae</taxon>
        <taxon>Protopolystoma</taxon>
    </lineage>
</organism>
<dbReference type="EMBL" id="CAAALY010084844">
    <property type="protein sequence ID" value="VEL27096.1"/>
    <property type="molecule type" value="Genomic_DNA"/>
</dbReference>
<feature type="compositionally biased region" description="Polar residues" evidence="1">
    <location>
        <begin position="49"/>
        <end position="62"/>
    </location>
</feature>
<name>A0A3S5BK04_9PLAT</name>